<evidence type="ECO:0000256" key="5">
    <source>
        <dbReference type="ARBA" id="ARBA00022801"/>
    </source>
</evidence>
<feature type="active site" evidence="8">
    <location>
        <position position="73"/>
    </location>
</feature>
<evidence type="ECO:0000313" key="11">
    <source>
        <dbReference type="Proteomes" id="UP000653305"/>
    </source>
</evidence>
<dbReference type="PROSITE" id="PS00502">
    <property type="entry name" value="POLYGALACTURONASE"/>
    <property type="match status" value="1"/>
</dbReference>
<comment type="similarity">
    <text evidence="2 9">Belongs to the glycosyl hydrolase 28 family.</text>
</comment>
<keyword evidence="6 9" id="KW-0326">Glycosidase</keyword>
<evidence type="ECO:0000256" key="4">
    <source>
        <dbReference type="ARBA" id="ARBA00022525"/>
    </source>
</evidence>
<proteinExistence type="inferred from homology"/>
<evidence type="ECO:0000256" key="1">
    <source>
        <dbReference type="ARBA" id="ARBA00004191"/>
    </source>
</evidence>
<evidence type="ECO:0000256" key="9">
    <source>
        <dbReference type="RuleBase" id="RU361169"/>
    </source>
</evidence>
<name>A0A830B1P1_9LAMI</name>
<keyword evidence="4" id="KW-0964">Secreted</keyword>
<dbReference type="InterPro" id="IPR011050">
    <property type="entry name" value="Pectin_lyase_fold/virulence"/>
</dbReference>
<dbReference type="EMBL" id="BMAC01000005">
    <property type="protein sequence ID" value="GFP79239.1"/>
    <property type="molecule type" value="Genomic_DNA"/>
</dbReference>
<keyword evidence="5 9" id="KW-0378">Hydrolase</keyword>
<comment type="caution">
    <text evidence="10">The sequence shown here is derived from an EMBL/GenBank/DDBJ whole genome shotgun (WGS) entry which is preliminary data.</text>
</comment>
<evidence type="ECO:0000256" key="2">
    <source>
        <dbReference type="ARBA" id="ARBA00008834"/>
    </source>
</evidence>
<protein>
    <submittedName>
        <fullName evidence="10">Polygalacturonase</fullName>
    </submittedName>
</protein>
<evidence type="ECO:0000256" key="8">
    <source>
        <dbReference type="PROSITE-ProRule" id="PRU10052"/>
    </source>
</evidence>
<keyword evidence="7" id="KW-0961">Cell wall biogenesis/degradation</keyword>
<evidence type="ECO:0000256" key="7">
    <source>
        <dbReference type="ARBA" id="ARBA00023316"/>
    </source>
</evidence>
<organism evidence="10 11">
    <name type="scientific">Phtheirospermum japonicum</name>
    <dbReference type="NCBI Taxonomy" id="374723"/>
    <lineage>
        <taxon>Eukaryota</taxon>
        <taxon>Viridiplantae</taxon>
        <taxon>Streptophyta</taxon>
        <taxon>Embryophyta</taxon>
        <taxon>Tracheophyta</taxon>
        <taxon>Spermatophyta</taxon>
        <taxon>Magnoliopsida</taxon>
        <taxon>eudicotyledons</taxon>
        <taxon>Gunneridae</taxon>
        <taxon>Pentapetalae</taxon>
        <taxon>asterids</taxon>
        <taxon>lamiids</taxon>
        <taxon>Lamiales</taxon>
        <taxon>Orobanchaceae</taxon>
        <taxon>Orobanchaceae incertae sedis</taxon>
        <taxon>Phtheirospermum</taxon>
    </lineage>
</organism>
<dbReference type="InterPro" id="IPR000743">
    <property type="entry name" value="Glyco_hydro_28"/>
</dbReference>
<keyword evidence="3" id="KW-0134">Cell wall</keyword>
<dbReference type="InterPro" id="IPR012334">
    <property type="entry name" value="Pectin_lyas_fold"/>
</dbReference>
<evidence type="ECO:0000256" key="3">
    <source>
        <dbReference type="ARBA" id="ARBA00022512"/>
    </source>
</evidence>
<dbReference type="Gene3D" id="2.160.20.10">
    <property type="entry name" value="Single-stranded right-handed beta-helix, Pectin lyase-like"/>
    <property type="match status" value="1"/>
</dbReference>
<dbReference type="SUPFAM" id="SSF51126">
    <property type="entry name" value="Pectin lyase-like"/>
    <property type="match status" value="1"/>
</dbReference>
<dbReference type="PANTHER" id="PTHR31375">
    <property type="match status" value="1"/>
</dbReference>
<evidence type="ECO:0000313" key="10">
    <source>
        <dbReference type="EMBL" id="GFP79239.1"/>
    </source>
</evidence>
<dbReference type="Pfam" id="PF00295">
    <property type="entry name" value="Glyco_hydro_28"/>
    <property type="match status" value="1"/>
</dbReference>
<dbReference type="Proteomes" id="UP000653305">
    <property type="component" value="Unassembled WGS sequence"/>
</dbReference>
<evidence type="ECO:0000256" key="6">
    <source>
        <dbReference type="ARBA" id="ARBA00023295"/>
    </source>
</evidence>
<keyword evidence="11" id="KW-1185">Reference proteome</keyword>
<accession>A0A830B1P1</accession>
<dbReference type="GO" id="GO:0005975">
    <property type="term" value="P:carbohydrate metabolic process"/>
    <property type="evidence" value="ECO:0007669"/>
    <property type="project" value="InterPro"/>
</dbReference>
<gene>
    <name evidence="10" type="ORF">PHJA_000067400</name>
</gene>
<sequence>MFHMSIYESQGVTLNNVTISAPDNSPNTDGVHIARSSDIRIINSQIATGDDCISIGEASSNVNITGVSCGPGHGISIGSLGKNQGERDVSLITVTNCNLTGTTNGVRIKTFASPVSLTAYDLTFQHITMKNVKNPIIINQQYCPQGCSKGDSSVQIKGVKFIDVRGSSVTPDAVKINCSRSKPCQDIEFSGVNLKFKGQPTTALCSNADCKFLGPPQVPSKCSAPALTLFENNIYIDDTSM</sequence>
<dbReference type="GO" id="GO:0071555">
    <property type="term" value="P:cell wall organization"/>
    <property type="evidence" value="ECO:0007669"/>
    <property type="project" value="UniProtKB-KW"/>
</dbReference>
<dbReference type="InterPro" id="IPR006626">
    <property type="entry name" value="PbH1"/>
</dbReference>
<comment type="subcellular location">
    <subcellularLocation>
        <location evidence="1">Secreted</location>
        <location evidence="1">Cell wall</location>
    </subcellularLocation>
</comment>
<reference evidence="10" key="1">
    <citation type="submission" date="2020-07" db="EMBL/GenBank/DDBJ databases">
        <title>Ethylene signaling mediates host invasion by parasitic plants.</title>
        <authorList>
            <person name="Yoshida S."/>
        </authorList>
    </citation>
    <scope>NUCLEOTIDE SEQUENCE</scope>
    <source>
        <strain evidence="10">Okayama</strain>
    </source>
</reference>
<dbReference type="GO" id="GO:0004650">
    <property type="term" value="F:polygalacturonase activity"/>
    <property type="evidence" value="ECO:0007669"/>
    <property type="project" value="InterPro"/>
</dbReference>
<dbReference type="AlphaFoldDB" id="A0A830B1P1"/>
<dbReference type="OrthoDB" id="187139at2759"/>
<dbReference type="SMART" id="SM00710">
    <property type="entry name" value="PbH1"/>
    <property type="match status" value="6"/>
</dbReference>